<gene>
    <name evidence="4" type="ORF">RZN05_10035</name>
</gene>
<comment type="caution">
    <text evidence="4">The sequence shown here is derived from an EMBL/GenBank/DDBJ whole genome shotgun (WGS) entry which is preliminary data.</text>
</comment>
<reference evidence="4 5" key="1">
    <citation type="submission" date="2023-10" db="EMBL/GenBank/DDBJ databases">
        <title>Sphingomonas sp. HF-S4 16S ribosomal RNA gene Genome sequencing and assembly.</title>
        <authorList>
            <person name="Lee H."/>
        </authorList>
    </citation>
    <scope>NUCLEOTIDE SEQUENCE [LARGE SCALE GENOMIC DNA]</scope>
    <source>
        <strain evidence="4 5">HF-S4</strain>
    </source>
</reference>
<evidence type="ECO:0000313" key="5">
    <source>
        <dbReference type="Proteomes" id="UP001273531"/>
    </source>
</evidence>
<proteinExistence type="predicted"/>
<organism evidence="4 5">
    <name type="scientific">Sphingomonas agrestis</name>
    <dbReference type="NCBI Taxonomy" id="3080540"/>
    <lineage>
        <taxon>Bacteria</taxon>
        <taxon>Pseudomonadati</taxon>
        <taxon>Pseudomonadota</taxon>
        <taxon>Alphaproteobacteria</taxon>
        <taxon>Sphingomonadales</taxon>
        <taxon>Sphingomonadaceae</taxon>
        <taxon>Sphingomonas</taxon>
    </lineage>
</organism>
<keyword evidence="2 4" id="KW-0067">ATP-binding</keyword>
<keyword evidence="1" id="KW-0547">Nucleotide-binding</keyword>
<dbReference type="PROSITE" id="PS00211">
    <property type="entry name" value="ABC_TRANSPORTER_1"/>
    <property type="match status" value="1"/>
</dbReference>
<dbReference type="RefSeq" id="WP_317226476.1">
    <property type="nucleotide sequence ID" value="NZ_JAWJEJ010000001.1"/>
</dbReference>
<dbReference type="Proteomes" id="UP001273531">
    <property type="component" value="Unassembled WGS sequence"/>
</dbReference>
<sequence length="232" mass="25649">MSFDIDVGRQVGDIVVQCHIEAGDGLTVLFGPSGVGKTSVLNMVAGLLEPGWGYVRVNDELLYEASDDPWIPDFNVPTERRRAGYVFQEPRLFPHKRVRANLLYGWRAGEGAVDVDETIGLLGLAGLLDRWPRTLSGGEARRVAIGRALLSNPRFLLLDEPLSSLDRARREEIMGLIERLRDELRLPILMVTHDRAEAERLGNRIVEIGGSCSCFRRSTISRLPPAAPPSPG</sequence>
<evidence type="ECO:0000313" key="4">
    <source>
        <dbReference type="EMBL" id="MDV3457321.1"/>
    </source>
</evidence>
<name>A0ABU3Y7H8_9SPHN</name>
<protein>
    <submittedName>
        <fullName evidence="4">ATP-binding cassette domain-containing protein</fullName>
    </submittedName>
</protein>
<evidence type="ECO:0000256" key="2">
    <source>
        <dbReference type="ARBA" id="ARBA00022840"/>
    </source>
</evidence>
<dbReference type="SUPFAM" id="SSF52540">
    <property type="entry name" value="P-loop containing nucleoside triphosphate hydrolases"/>
    <property type="match status" value="1"/>
</dbReference>
<dbReference type="Pfam" id="PF00005">
    <property type="entry name" value="ABC_tran"/>
    <property type="match status" value="1"/>
</dbReference>
<dbReference type="InterPro" id="IPR003439">
    <property type="entry name" value="ABC_transporter-like_ATP-bd"/>
</dbReference>
<dbReference type="InterPro" id="IPR017871">
    <property type="entry name" value="ABC_transporter-like_CS"/>
</dbReference>
<dbReference type="PANTHER" id="PTHR43514">
    <property type="entry name" value="ABC TRANSPORTER I FAMILY MEMBER 10"/>
    <property type="match status" value="1"/>
</dbReference>
<dbReference type="SMART" id="SM00382">
    <property type="entry name" value="AAA"/>
    <property type="match status" value="1"/>
</dbReference>
<dbReference type="GO" id="GO:0005524">
    <property type="term" value="F:ATP binding"/>
    <property type="evidence" value="ECO:0007669"/>
    <property type="project" value="UniProtKB-KW"/>
</dbReference>
<dbReference type="EMBL" id="JAWJEJ010000001">
    <property type="protein sequence ID" value="MDV3457321.1"/>
    <property type="molecule type" value="Genomic_DNA"/>
</dbReference>
<dbReference type="InterPro" id="IPR050334">
    <property type="entry name" value="Molybdenum_import_ModC"/>
</dbReference>
<evidence type="ECO:0000256" key="1">
    <source>
        <dbReference type="ARBA" id="ARBA00022741"/>
    </source>
</evidence>
<dbReference type="Gene3D" id="3.40.50.300">
    <property type="entry name" value="P-loop containing nucleotide triphosphate hydrolases"/>
    <property type="match status" value="1"/>
</dbReference>
<keyword evidence="5" id="KW-1185">Reference proteome</keyword>
<dbReference type="PROSITE" id="PS50893">
    <property type="entry name" value="ABC_TRANSPORTER_2"/>
    <property type="match status" value="1"/>
</dbReference>
<dbReference type="InterPro" id="IPR003593">
    <property type="entry name" value="AAA+_ATPase"/>
</dbReference>
<dbReference type="PANTHER" id="PTHR43514:SF4">
    <property type="entry name" value="ABC TRANSPORTER I FAMILY MEMBER 10"/>
    <property type="match status" value="1"/>
</dbReference>
<dbReference type="InterPro" id="IPR027417">
    <property type="entry name" value="P-loop_NTPase"/>
</dbReference>
<feature type="domain" description="ABC transporter" evidence="3">
    <location>
        <begin position="2"/>
        <end position="228"/>
    </location>
</feature>
<accession>A0ABU3Y7H8</accession>
<evidence type="ECO:0000259" key="3">
    <source>
        <dbReference type="PROSITE" id="PS50893"/>
    </source>
</evidence>